<dbReference type="Proteomes" id="UP000028868">
    <property type="component" value="Unassembled WGS sequence"/>
</dbReference>
<dbReference type="AlphaFoldDB" id="A0A024P7V8"/>
<keyword evidence="1" id="KW-0472">Membrane</keyword>
<proteinExistence type="predicted"/>
<evidence type="ECO:0000313" key="3">
    <source>
        <dbReference type="Proteomes" id="UP000028868"/>
    </source>
</evidence>
<sequence>MAFSSWEWIKMTISLMEFFLLGLAAFRLTRLVVRDYIMEWFRRPFIDVKVVVNEQGVEEEWIEPKGFIGEGLSCQWCVGVWSALFMLFFYIIVPYGEWIVFLLALSGLQSIIYTLVDRQ</sequence>
<reference evidence="2 3" key="2">
    <citation type="submission" date="2014-05" db="EMBL/GenBank/DDBJ databases">
        <title>Draft genome sequence of Halobacillus karajensis HK-03.</title>
        <authorList>
            <person name="Khelaifia S."/>
            <person name="Croce O."/>
            <person name="Lagier J.C."/>
            <person name="Raoult D."/>
        </authorList>
    </citation>
    <scope>NUCLEOTIDE SEQUENCE [LARGE SCALE GENOMIC DNA]</scope>
    <source>
        <strain evidence="2 3">HD-03</strain>
    </source>
</reference>
<keyword evidence="1" id="KW-0812">Transmembrane</keyword>
<protein>
    <submittedName>
        <fullName evidence="2">Sporulation protein YjcA</fullName>
    </submittedName>
</protein>
<dbReference type="EMBL" id="CCDI010000004">
    <property type="protein sequence ID" value="CDQ24933.1"/>
    <property type="molecule type" value="Genomic_DNA"/>
</dbReference>
<evidence type="ECO:0000313" key="2">
    <source>
        <dbReference type="EMBL" id="CDQ24933.1"/>
    </source>
</evidence>
<keyword evidence="1" id="KW-1133">Transmembrane helix</keyword>
<dbReference type="InterPro" id="IPR010773">
    <property type="entry name" value="Mycophage_PG1_Gp7"/>
</dbReference>
<evidence type="ECO:0000256" key="1">
    <source>
        <dbReference type="SAM" id="Phobius"/>
    </source>
</evidence>
<keyword evidence="3" id="KW-1185">Reference proteome</keyword>
<accession>A0A024P7V8</accession>
<dbReference type="Pfam" id="PF07098">
    <property type="entry name" value="DUF1360"/>
    <property type="match status" value="1"/>
</dbReference>
<feature type="transmembrane region" description="Helical" evidence="1">
    <location>
        <begin position="72"/>
        <end position="92"/>
    </location>
</feature>
<feature type="transmembrane region" description="Helical" evidence="1">
    <location>
        <begin position="12"/>
        <end position="33"/>
    </location>
</feature>
<name>A0A024P7V8_9BACI</name>
<gene>
    <name evidence="2" type="primary">yjcA</name>
    <name evidence="2" type="ORF">BN983_03233</name>
</gene>
<feature type="transmembrane region" description="Helical" evidence="1">
    <location>
        <begin position="98"/>
        <end position="116"/>
    </location>
</feature>
<organism evidence="2 3">
    <name type="scientific">Halobacillus karajensis</name>
    <dbReference type="NCBI Taxonomy" id="195088"/>
    <lineage>
        <taxon>Bacteria</taxon>
        <taxon>Bacillati</taxon>
        <taxon>Bacillota</taxon>
        <taxon>Bacilli</taxon>
        <taxon>Bacillales</taxon>
        <taxon>Bacillaceae</taxon>
        <taxon>Halobacillus</taxon>
    </lineage>
</organism>
<reference evidence="3" key="1">
    <citation type="submission" date="2014-03" db="EMBL/GenBank/DDBJ databases">
        <authorList>
            <person name="Urmite Genomes U."/>
        </authorList>
    </citation>
    <scope>NUCLEOTIDE SEQUENCE [LARGE SCALE GENOMIC DNA]</scope>
    <source>
        <strain evidence="3">HD-03</strain>
    </source>
</reference>
<comment type="caution">
    <text evidence="2">The sequence shown here is derived from an EMBL/GenBank/DDBJ whole genome shotgun (WGS) entry which is preliminary data.</text>
</comment>